<gene>
    <name evidence="1" type="ORF">SAMN04488107_1265</name>
</gene>
<keyword evidence="2" id="KW-1185">Reference proteome</keyword>
<accession>A0A239BMZ4</accession>
<name>A0A239BMZ4_9ACTN</name>
<reference evidence="2" key="1">
    <citation type="submission" date="2017-06" db="EMBL/GenBank/DDBJ databases">
        <authorList>
            <person name="Varghese N."/>
            <person name="Submissions S."/>
        </authorList>
    </citation>
    <scope>NUCLEOTIDE SEQUENCE [LARGE SCALE GENOMIC DNA]</scope>
    <source>
        <strain evidence="2">DSM 45423</strain>
    </source>
</reference>
<sequence length="294" mass="30639">MVTAPLRAPGLTVSAAEATVEAGQPLEVTVRFAADRPTEVTGGQVELVRHGMVAHAERGWMGAGATVSLRRSAVLDRADVDPAGPLVAGQHLVRSVTLAVPAGEASVDGYLVQQAYAVRARLDVSHGRGAEAGTAVRVTSRAAERSWVADTTAVVDDAGVAVLGIEDVTGRRLSGGVPLTGTVTVTPCRTGRARGVRVELVLAEQVPARSPEMPLEEDRAATTVVATAAVAGPLDLEPGAVLRLPFTLRPPLPLPAPSISAPEFTLRWLLRAVVDRPRRPDPTTTLELWAATAP</sequence>
<evidence type="ECO:0008006" key="3">
    <source>
        <dbReference type="Google" id="ProtNLM"/>
    </source>
</evidence>
<dbReference type="EMBL" id="FZOH01000002">
    <property type="protein sequence ID" value="SNS08453.1"/>
    <property type="molecule type" value="Genomic_DNA"/>
</dbReference>
<evidence type="ECO:0000313" key="2">
    <source>
        <dbReference type="Proteomes" id="UP000198386"/>
    </source>
</evidence>
<dbReference type="AlphaFoldDB" id="A0A239BMZ4"/>
<protein>
    <recommendedName>
        <fullName evidence="3">Arrestin-like N-terminal domain-containing protein</fullName>
    </recommendedName>
</protein>
<proteinExistence type="predicted"/>
<dbReference type="Proteomes" id="UP000198386">
    <property type="component" value="Unassembled WGS sequence"/>
</dbReference>
<evidence type="ECO:0000313" key="1">
    <source>
        <dbReference type="EMBL" id="SNS08453.1"/>
    </source>
</evidence>
<organism evidence="1 2">
    <name type="scientific">Geodermatophilus saharensis</name>
    <dbReference type="NCBI Taxonomy" id="1137994"/>
    <lineage>
        <taxon>Bacteria</taxon>
        <taxon>Bacillati</taxon>
        <taxon>Actinomycetota</taxon>
        <taxon>Actinomycetes</taxon>
        <taxon>Geodermatophilales</taxon>
        <taxon>Geodermatophilaceae</taxon>
        <taxon>Geodermatophilus</taxon>
    </lineage>
</organism>